<feature type="domain" description="Pyridoxamine 5'-phosphate oxidase N-terminal" evidence="2">
    <location>
        <begin position="14"/>
        <end position="145"/>
    </location>
</feature>
<organism evidence="3 4">
    <name type="scientific">Sedimenticola selenatireducens</name>
    <dbReference type="NCBI Taxonomy" id="191960"/>
    <lineage>
        <taxon>Bacteria</taxon>
        <taxon>Pseudomonadati</taxon>
        <taxon>Pseudomonadota</taxon>
        <taxon>Gammaproteobacteria</taxon>
        <taxon>Chromatiales</taxon>
        <taxon>Sedimenticolaceae</taxon>
        <taxon>Sedimenticola</taxon>
    </lineage>
</organism>
<dbReference type="EMBL" id="PKUN01000030">
    <property type="protein sequence ID" value="PLX59963.1"/>
    <property type="molecule type" value="Genomic_DNA"/>
</dbReference>
<reference evidence="3 4" key="1">
    <citation type="submission" date="2017-11" db="EMBL/GenBank/DDBJ databases">
        <title>Genome-resolved metagenomics identifies genetic mobility, metabolic interactions, and unexpected diversity in perchlorate-reducing communities.</title>
        <authorList>
            <person name="Barnum T.P."/>
            <person name="Figueroa I.A."/>
            <person name="Carlstrom C.I."/>
            <person name="Lucas L.N."/>
            <person name="Engelbrektson A.L."/>
            <person name="Coates J.D."/>
        </authorList>
    </citation>
    <scope>NUCLEOTIDE SEQUENCE [LARGE SCALE GENOMIC DNA]</scope>
    <source>
        <strain evidence="3">BM301</strain>
    </source>
</reference>
<dbReference type="GO" id="GO:0005829">
    <property type="term" value="C:cytosol"/>
    <property type="evidence" value="ECO:0007669"/>
    <property type="project" value="TreeGrafter"/>
</dbReference>
<dbReference type="AlphaFoldDB" id="A0A2N6CS97"/>
<accession>A0A2N6CS97</accession>
<evidence type="ECO:0000256" key="1">
    <source>
        <dbReference type="ARBA" id="ARBA00023002"/>
    </source>
</evidence>
<dbReference type="Gene3D" id="2.30.110.10">
    <property type="entry name" value="Electron Transport, Fmn-binding Protein, Chain A"/>
    <property type="match status" value="1"/>
</dbReference>
<dbReference type="PIRSF" id="PIRSF004633">
    <property type="entry name" value="UCP_PLP_oxd"/>
    <property type="match status" value="1"/>
</dbReference>
<dbReference type="GO" id="GO:0016627">
    <property type="term" value="F:oxidoreductase activity, acting on the CH-CH group of donors"/>
    <property type="evidence" value="ECO:0007669"/>
    <property type="project" value="TreeGrafter"/>
</dbReference>
<evidence type="ECO:0000259" key="2">
    <source>
        <dbReference type="Pfam" id="PF01243"/>
    </source>
</evidence>
<protein>
    <submittedName>
        <fullName evidence="3">Pyridoxamine 5-phosphate oxidase</fullName>
    </submittedName>
</protein>
<dbReference type="Proteomes" id="UP000235015">
    <property type="component" value="Unassembled WGS sequence"/>
</dbReference>
<dbReference type="RefSeq" id="WP_273440983.1">
    <property type="nucleotide sequence ID" value="NZ_PKUN01000030.1"/>
</dbReference>
<keyword evidence="1" id="KW-0560">Oxidoreductase</keyword>
<dbReference type="PANTHER" id="PTHR35176:SF6">
    <property type="entry name" value="HEME OXYGENASE HI_0854-RELATED"/>
    <property type="match status" value="1"/>
</dbReference>
<dbReference type="InterPro" id="IPR014419">
    <property type="entry name" value="HutZ"/>
</dbReference>
<comment type="caution">
    <text evidence="3">The sequence shown here is derived from an EMBL/GenBank/DDBJ whole genome shotgun (WGS) entry which is preliminary data.</text>
</comment>
<dbReference type="PANTHER" id="PTHR35176">
    <property type="entry name" value="HEME OXYGENASE HI_0854-RELATED"/>
    <property type="match status" value="1"/>
</dbReference>
<dbReference type="STRING" id="1111735.GCA_000428045_02259"/>
<dbReference type="Pfam" id="PF01243">
    <property type="entry name" value="PNPOx_N"/>
    <property type="match status" value="1"/>
</dbReference>
<dbReference type="InterPro" id="IPR052019">
    <property type="entry name" value="F420H2_bilvrd_red/Heme_oxyg"/>
</dbReference>
<gene>
    <name evidence="3" type="ORF">C0630_18925</name>
</gene>
<evidence type="ECO:0000313" key="4">
    <source>
        <dbReference type="Proteomes" id="UP000235015"/>
    </source>
</evidence>
<proteinExistence type="predicted"/>
<evidence type="ECO:0000313" key="3">
    <source>
        <dbReference type="EMBL" id="PLX59963.1"/>
    </source>
</evidence>
<dbReference type="InterPro" id="IPR011576">
    <property type="entry name" value="Pyridox_Oxase_N"/>
</dbReference>
<sequence>MTTPESTDLRQAEADLQALIDSHQTLLLSTVTATGQPAISYAPYVRDGSGRFYIFISDLAEHTGNLQQQGSAAILFVRPEAETRNPFARERVILQCRAGEVPETDTNHAAMLSRLEQRFGDTVALLRRLPDFHLFVLTPQSGRYVAGFGKAYDLELPAGTLRPVSPPD</sequence>
<dbReference type="InterPro" id="IPR012349">
    <property type="entry name" value="Split_barrel_FMN-bd"/>
</dbReference>
<dbReference type="GO" id="GO:0070967">
    <property type="term" value="F:coenzyme F420 binding"/>
    <property type="evidence" value="ECO:0007669"/>
    <property type="project" value="TreeGrafter"/>
</dbReference>
<dbReference type="SUPFAM" id="SSF50475">
    <property type="entry name" value="FMN-binding split barrel"/>
    <property type="match status" value="1"/>
</dbReference>
<name>A0A2N6CS97_9GAMM</name>